<evidence type="ECO:0000313" key="1">
    <source>
        <dbReference type="EMBL" id="HIT58394.1"/>
    </source>
</evidence>
<dbReference type="Proteomes" id="UP000824136">
    <property type="component" value="Unassembled WGS sequence"/>
</dbReference>
<accession>A0A9D1GSB0</accession>
<organism evidence="1 2">
    <name type="scientific">Candidatus Faeciplasma pullistercoris</name>
    <dbReference type="NCBI Taxonomy" id="2840800"/>
    <lineage>
        <taxon>Bacteria</taxon>
        <taxon>Bacillati</taxon>
        <taxon>Bacillota</taxon>
        <taxon>Clostridia</taxon>
        <taxon>Eubacteriales</taxon>
        <taxon>Oscillospiraceae</taxon>
        <taxon>Oscillospiraceae incertae sedis</taxon>
        <taxon>Candidatus Faeciplasma</taxon>
    </lineage>
</organism>
<dbReference type="EMBL" id="DVLL01000006">
    <property type="protein sequence ID" value="HIT58394.1"/>
    <property type="molecule type" value="Genomic_DNA"/>
</dbReference>
<comment type="caution">
    <text evidence="1">The sequence shown here is derived from an EMBL/GenBank/DDBJ whole genome shotgun (WGS) entry which is preliminary data.</text>
</comment>
<name>A0A9D1GSB0_9FIRM</name>
<reference evidence="1" key="2">
    <citation type="journal article" date="2021" name="PeerJ">
        <title>Extensive microbial diversity within the chicken gut microbiome revealed by metagenomics and culture.</title>
        <authorList>
            <person name="Gilroy R."/>
            <person name="Ravi A."/>
            <person name="Getino M."/>
            <person name="Pursley I."/>
            <person name="Horton D.L."/>
            <person name="Alikhan N.F."/>
            <person name="Baker D."/>
            <person name="Gharbi K."/>
            <person name="Hall N."/>
            <person name="Watson M."/>
            <person name="Adriaenssens E.M."/>
            <person name="Foster-Nyarko E."/>
            <person name="Jarju S."/>
            <person name="Secka A."/>
            <person name="Antonio M."/>
            <person name="Oren A."/>
            <person name="Chaudhuri R.R."/>
            <person name="La Ragione R."/>
            <person name="Hildebrand F."/>
            <person name="Pallen M.J."/>
        </authorList>
    </citation>
    <scope>NUCLEOTIDE SEQUENCE</scope>
    <source>
        <strain evidence="1">CHK33-4379</strain>
    </source>
</reference>
<dbReference type="AlphaFoldDB" id="A0A9D1GSB0"/>
<evidence type="ECO:0000313" key="2">
    <source>
        <dbReference type="Proteomes" id="UP000824136"/>
    </source>
</evidence>
<protein>
    <submittedName>
        <fullName evidence="1">Uncharacterized protein</fullName>
    </submittedName>
</protein>
<reference evidence="1" key="1">
    <citation type="submission" date="2020-10" db="EMBL/GenBank/DDBJ databases">
        <authorList>
            <person name="Gilroy R."/>
        </authorList>
    </citation>
    <scope>NUCLEOTIDE SEQUENCE</scope>
    <source>
        <strain evidence="1">CHK33-4379</strain>
    </source>
</reference>
<proteinExistence type="predicted"/>
<gene>
    <name evidence="1" type="ORF">IAC39_01525</name>
</gene>
<sequence>MIVYINKKSGKGGLAAGCNLLTAERLSALAAASACLILTAVGLRASNSKPKQKKKRSLARSAMKFTLLYRIAKAVIGRVWLSGLVKKAAEHKSEICEQASAGDGVEVICAIPISSKEEVYDRIL</sequence>